<keyword evidence="3" id="KW-1185">Reference proteome</keyword>
<comment type="caution">
    <text evidence="2">The sequence shown here is derived from an EMBL/GenBank/DDBJ whole genome shotgun (WGS) entry which is preliminary data.</text>
</comment>
<evidence type="ECO:0000313" key="2">
    <source>
        <dbReference type="EMBL" id="CAG2240377.1"/>
    </source>
</evidence>
<protein>
    <submittedName>
        <fullName evidence="2">Uncharacterized protein</fullName>
    </submittedName>
</protein>
<accession>A0A8S3U2G5</accession>
<dbReference type="OrthoDB" id="6148762at2759"/>
<dbReference type="PANTHER" id="PTHR47642:SF5">
    <property type="entry name" value="ATP-DEPENDENT DNA HELICASE"/>
    <property type="match status" value="1"/>
</dbReference>
<dbReference type="EMBL" id="CAJPWZ010002556">
    <property type="protein sequence ID" value="CAG2240377.1"/>
    <property type="molecule type" value="Genomic_DNA"/>
</dbReference>
<proteinExistence type="predicted"/>
<feature type="region of interest" description="Disordered" evidence="1">
    <location>
        <begin position="102"/>
        <end position="142"/>
    </location>
</feature>
<gene>
    <name evidence="2" type="ORF">MEDL_52674</name>
</gene>
<evidence type="ECO:0000256" key="1">
    <source>
        <dbReference type="SAM" id="MobiDB-lite"/>
    </source>
</evidence>
<evidence type="ECO:0000313" key="3">
    <source>
        <dbReference type="Proteomes" id="UP000683360"/>
    </source>
</evidence>
<reference evidence="2" key="1">
    <citation type="submission" date="2021-03" db="EMBL/GenBank/DDBJ databases">
        <authorList>
            <person name="Bekaert M."/>
        </authorList>
    </citation>
    <scope>NUCLEOTIDE SEQUENCE</scope>
</reference>
<dbReference type="InterPro" id="IPR051055">
    <property type="entry name" value="PIF1_helicase"/>
</dbReference>
<name>A0A8S3U2G5_MYTED</name>
<organism evidence="2 3">
    <name type="scientific">Mytilus edulis</name>
    <name type="common">Blue mussel</name>
    <dbReference type="NCBI Taxonomy" id="6550"/>
    <lineage>
        <taxon>Eukaryota</taxon>
        <taxon>Metazoa</taxon>
        <taxon>Spiralia</taxon>
        <taxon>Lophotrochozoa</taxon>
        <taxon>Mollusca</taxon>
        <taxon>Bivalvia</taxon>
        <taxon>Autobranchia</taxon>
        <taxon>Pteriomorphia</taxon>
        <taxon>Mytilida</taxon>
        <taxon>Mytiloidea</taxon>
        <taxon>Mytilidae</taxon>
        <taxon>Mytilinae</taxon>
        <taxon>Mytilus</taxon>
    </lineage>
</organism>
<dbReference type="Proteomes" id="UP000683360">
    <property type="component" value="Unassembled WGS sequence"/>
</dbReference>
<dbReference type="PANTHER" id="PTHR47642">
    <property type="entry name" value="ATP-DEPENDENT DNA HELICASE"/>
    <property type="match status" value="1"/>
</dbReference>
<dbReference type="AlphaFoldDB" id="A0A8S3U2G5"/>
<sequence>MWKILQQDRTKKKRARVIRSVHFNIDTDPEKHYREKLMLYNPWRDEHALKCNFPTYSEAYQHFKDTIEEQQKIYEPFSDTVDEAQRLLNENEHLEEMWDELAPQTESENAEDLANSSKQPDKGIENYDIGLDLGLPPSNAEDEISKQYDMPDKEFRQHMRRLNKEQIEFVYDTIHLFKTQEEPIYRSLVVERNLH</sequence>